<gene>
    <name evidence="1" type="ORF">KQX54_008559</name>
</gene>
<evidence type="ECO:0000313" key="1">
    <source>
        <dbReference type="EMBL" id="KAH0567339.1"/>
    </source>
</evidence>
<proteinExistence type="predicted"/>
<sequence>MREIKLDDSISSSAERIKNCRMEKFSVTFGYKGKSCVESFPRNFIPRYRERQRVECRRECARSKVARRAASNLVPRQDILPQDVVSLMYLPWLLTPIELPLAPLMAPTALRSQPYYTLFPLLTRSLAFALYALVNCV</sequence>
<keyword evidence="2" id="KW-1185">Reference proteome</keyword>
<dbReference type="Proteomes" id="UP000826195">
    <property type="component" value="Unassembled WGS sequence"/>
</dbReference>
<protein>
    <submittedName>
        <fullName evidence="1">Uncharacterized protein</fullName>
    </submittedName>
</protein>
<evidence type="ECO:0000313" key="2">
    <source>
        <dbReference type="Proteomes" id="UP000826195"/>
    </source>
</evidence>
<comment type="caution">
    <text evidence="1">The sequence shown here is derived from an EMBL/GenBank/DDBJ whole genome shotgun (WGS) entry which is preliminary data.</text>
</comment>
<reference evidence="1 2" key="1">
    <citation type="journal article" date="2021" name="J. Hered.">
        <title>A chromosome-level genome assembly of the parasitoid wasp, Cotesia glomerata (Hymenoptera: Braconidae).</title>
        <authorList>
            <person name="Pinto B.J."/>
            <person name="Weis J.J."/>
            <person name="Gamble T."/>
            <person name="Ode P.J."/>
            <person name="Paul R."/>
            <person name="Zaspel J.M."/>
        </authorList>
    </citation>
    <scope>NUCLEOTIDE SEQUENCE [LARGE SCALE GENOMIC DNA]</scope>
    <source>
        <strain evidence="1">CgM1</strain>
    </source>
</reference>
<dbReference type="AlphaFoldDB" id="A0AAV7J8G5"/>
<dbReference type="EMBL" id="JAHXZJ010000001">
    <property type="protein sequence ID" value="KAH0567339.1"/>
    <property type="molecule type" value="Genomic_DNA"/>
</dbReference>
<accession>A0AAV7J8G5</accession>
<organism evidence="1 2">
    <name type="scientific">Cotesia glomerata</name>
    <name type="common">Lepidopteran parasitic wasp</name>
    <name type="synonym">Apanteles glomeratus</name>
    <dbReference type="NCBI Taxonomy" id="32391"/>
    <lineage>
        <taxon>Eukaryota</taxon>
        <taxon>Metazoa</taxon>
        <taxon>Ecdysozoa</taxon>
        <taxon>Arthropoda</taxon>
        <taxon>Hexapoda</taxon>
        <taxon>Insecta</taxon>
        <taxon>Pterygota</taxon>
        <taxon>Neoptera</taxon>
        <taxon>Endopterygota</taxon>
        <taxon>Hymenoptera</taxon>
        <taxon>Apocrita</taxon>
        <taxon>Ichneumonoidea</taxon>
        <taxon>Braconidae</taxon>
        <taxon>Microgastrinae</taxon>
        <taxon>Cotesia</taxon>
    </lineage>
</organism>
<name>A0AAV7J8G5_COTGL</name>